<feature type="binding site" evidence="4">
    <location>
        <begin position="131"/>
        <end position="134"/>
    </location>
    <ligand>
        <name>pyridoxal 5'-phosphate</name>
        <dbReference type="ChEBI" id="CHEBI:597326"/>
    </ligand>
</feature>
<dbReference type="UniPathway" id="UPA00334">
    <property type="reaction ID" value="UER00455"/>
</dbReference>
<name>A0A1G5FU90_9FIRM</name>
<comment type="caution">
    <text evidence="4">Lacks conserved residue(s) required for the propagation of feature annotation.</text>
</comment>
<dbReference type="GO" id="GO:0019441">
    <property type="term" value="P:L-tryptophan catabolic process to kynurenine"/>
    <property type="evidence" value="ECO:0007669"/>
    <property type="project" value="TreeGrafter"/>
</dbReference>
<sequence length="427" mass="48820">MVLKYELGEEYANKLDSLDPLKDTRNRFYLNKDEIYMDGNSLGLMSKDAEKTLLRVMDEWKNFGINGWSKAEIPWIYYPEELGKLQAALVGARQDEVIIHSSTTVNLHSLVSTFFQPSGKRNKILMDSLTFPSDRYAIESQLKLKGLDPNEYLVIVESKDEKTIDEDEIVNNMSEEIALIMLPSVLYRSGQLLDMEYLTKEAHKRGIIIGFDCCHSVGAIPHKLSEWGVDFAFWCNYKYVNNGPGGAASMYINSCHFDKEPGLAGWYGYFKEKQFDLSNNFESANNVGGWQIGTSHILSMAPLEGSLKMFNEIGIERIREKSLNLTGYLMYLIDNELYKYGFKIGTPRENNKRGGHVALEHEEAIRINEALKDLGIVPDFRYPNIIRLAPVALYVSYKEVWKVVSVIKEVMDKEIYKNYSNKRGVIA</sequence>
<keyword evidence="2 4" id="KW-0378">Hydrolase</keyword>
<dbReference type="Pfam" id="PF01041">
    <property type="entry name" value="DegT_DnrJ_EryC1"/>
    <property type="match status" value="1"/>
</dbReference>
<accession>A0A1G5FU90</accession>
<comment type="pathway">
    <text evidence="4 6">Amino-acid degradation; L-kynurenine degradation; L-alanine and anthranilate from L-kynurenine: step 1/1.</text>
</comment>
<keyword evidence="1 4" id="KW-0662">Pyridine nucleotide biosynthesis</keyword>
<keyword evidence="9" id="KW-1185">Reference proteome</keyword>
<organism evidence="8 9">
    <name type="scientific">Alkaliphilus peptidifermentans DSM 18978</name>
    <dbReference type="NCBI Taxonomy" id="1120976"/>
    <lineage>
        <taxon>Bacteria</taxon>
        <taxon>Bacillati</taxon>
        <taxon>Bacillota</taxon>
        <taxon>Clostridia</taxon>
        <taxon>Peptostreptococcales</taxon>
        <taxon>Natronincolaceae</taxon>
        <taxon>Alkaliphilus</taxon>
    </lineage>
</organism>
<dbReference type="GO" id="GO:0030170">
    <property type="term" value="F:pyridoxal phosphate binding"/>
    <property type="evidence" value="ECO:0007669"/>
    <property type="project" value="UniProtKB-UniRule"/>
</dbReference>
<dbReference type="GO" id="GO:0043420">
    <property type="term" value="P:anthranilate metabolic process"/>
    <property type="evidence" value="ECO:0007669"/>
    <property type="project" value="TreeGrafter"/>
</dbReference>
<dbReference type="Gene3D" id="3.90.1150.10">
    <property type="entry name" value="Aspartate Aminotransferase, domain 1"/>
    <property type="match status" value="1"/>
</dbReference>
<proteinExistence type="inferred from homology"/>
<feature type="binding site" evidence="4">
    <location>
        <position position="294"/>
    </location>
    <ligand>
        <name>pyridoxal 5'-phosphate</name>
        <dbReference type="ChEBI" id="CHEBI:597326"/>
    </ligand>
</feature>
<comment type="pathway">
    <text evidence="4 6">Cofactor biosynthesis; NAD(+) biosynthesis; quinolinate from L-kynurenine: step 2/3.</text>
</comment>
<comment type="subunit">
    <text evidence="4 6">Homodimer.</text>
</comment>
<dbReference type="PANTHER" id="PTHR14084:SF0">
    <property type="entry name" value="KYNURENINASE"/>
    <property type="match status" value="1"/>
</dbReference>
<dbReference type="InterPro" id="IPR015424">
    <property type="entry name" value="PyrdxlP-dep_Trfase"/>
</dbReference>
<dbReference type="Gene3D" id="3.40.640.10">
    <property type="entry name" value="Type I PLP-dependent aspartate aminotransferase-like (Major domain)"/>
    <property type="match status" value="1"/>
</dbReference>
<dbReference type="InterPro" id="IPR010111">
    <property type="entry name" value="Kynureninase"/>
</dbReference>
<dbReference type="GO" id="GO:0005737">
    <property type="term" value="C:cytoplasm"/>
    <property type="evidence" value="ECO:0007669"/>
    <property type="project" value="UniProtKB-UniRule"/>
</dbReference>
<dbReference type="GO" id="GO:0097053">
    <property type="term" value="P:L-kynurenine catabolic process"/>
    <property type="evidence" value="ECO:0007669"/>
    <property type="project" value="UniProtKB-UniRule"/>
</dbReference>
<comment type="cofactor">
    <cofactor evidence="4 6">
        <name>pyridoxal 5'-phosphate</name>
        <dbReference type="ChEBI" id="CHEBI:597326"/>
    </cofactor>
</comment>
<dbReference type="NCBIfam" id="TIGR01814">
    <property type="entry name" value="kynureninase"/>
    <property type="match status" value="1"/>
</dbReference>
<feature type="binding site" evidence="4">
    <location>
        <position position="237"/>
    </location>
    <ligand>
        <name>pyridoxal 5'-phosphate</name>
        <dbReference type="ChEBI" id="CHEBI:597326"/>
    </ligand>
</feature>
<dbReference type="AlphaFoldDB" id="A0A1G5FU90"/>
<evidence type="ECO:0000256" key="3">
    <source>
        <dbReference type="ARBA" id="ARBA00022898"/>
    </source>
</evidence>
<comment type="catalytic activity">
    <reaction evidence="4 6">
        <text>L-kynurenine + H2O = anthranilate + L-alanine + H(+)</text>
        <dbReference type="Rhea" id="RHEA:16813"/>
        <dbReference type="ChEBI" id="CHEBI:15377"/>
        <dbReference type="ChEBI" id="CHEBI:15378"/>
        <dbReference type="ChEBI" id="CHEBI:16567"/>
        <dbReference type="ChEBI" id="CHEBI:57959"/>
        <dbReference type="ChEBI" id="CHEBI:57972"/>
        <dbReference type="EC" id="3.7.1.3"/>
    </reaction>
</comment>
<dbReference type="HAMAP" id="MF_01970">
    <property type="entry name" value="Kynureninase"/>
    <property type="match status" value="1"/>
</dbReference>
<protein>
    <recommendedName>
        <fullName evidence="4 5">Kynureninase</fullName>
        <ecNumber evidence="4 5">3.7.1.3</ecNumber>
    </recommendedName>
    <alternativeName>
        <fullName evidence="4">L-kynurenine hydrolase</fullName>
    </alternativeName>
</protein>
<dbReference type="Pfam" id="PF22580">
    <property type="entry name" value="KYNU_C"/>
    <property type="match status" value="1"/>
</dbReference>
<dbReference type="InterPro" id="IPR000653">
    <property type="entry name" value="DegT/StrS_aminotransferase"/>
</dbReference>
<evidence type="ECO:0000313" key="8">
    <source>
        <dbReference type="EMBL" id="SCY42687.1"/>
    </source>
</evidence>
<feature type="binding site" evidence="4">
    <location>
        <position position="215"/>
    </location>
    <ligand>
        <name>pyridoxal 5'-phosphate</name>
        <dbReference type="ChEBI" id="CHEBI:597326"/>
    </ligand>
</feature>
<evidence type="ECO:0000256" key="1">
    <source>
        <dbReference type="ARBA" id="ARBA00022642"/>
    </source>
</evidence>
<dbReference type="SUPFAM" id="SSF53383">
    <property type="entry name" value="PLP-dependent transferases"/>
    <property type="match status" value="1"/>
</dbReference>
<evidence type="ECO:0000256" key="6">
    <source>
        <dbReference type="PIRNR" id="PIRNR038800"/>
    </source>
</evidence>
<dbReference type="RefSeq" id="WP_091541782.1">
    <property type="nucleotide sequence ID" value="NZ_FMUS01000008.1"/>
</dbReference>
<dbReference type="STRING" id="1120976.SAMN03080606_01487"/>
<feature type="binding site" evidence="4">
    <location>
        <position position="103"/>
    </location>
    <ligand>
        <name>pyridoxal 5'-phosphate</name>
        <dbReference type="ChEBI" id="CHEBI:597326"/>
    </ligand>
</feature>
<dbReference type="PIRSF" id="PIRSF038800">
    <property type="entry name" value="KYNU"/>
    <property type="match status" value="1"/>
</dbReference>
<dbReference type="OrthoDB" id="9812626at2"/>
<feature type="modified residue" description="N6-(pyridoxal phosphate)lysine" evidence="4">
    <location>
        <position position="238"/>
    </location>
</feature>
<comment type="catalytic activity">
    <reaction evidence="6">
        <text>3-hydroxy-L-kynurenine + H2O = 3-hydroxyanthranilate + L-alanine + H(+)</text>
        <dbReference type="Rhea" id="RHEA:25143"/>
        <dbReference type="ChEBI" id="CHEBI:15377"/>
        <dbReference type="ChEBI" id="CHEBI:15378"/>
        <dbReference type="ChEBI" id="CHEBI:36559"/>
        <dbReference type="ChEBI" id="CHEBI:57972"/>
        <dbReference type="ChEBI" id="CHEBI:58125"/>
        <dbReference type="EC" id="3.7.1.3"/>
    </reaction>
</comment>
<dbReference type="InterPro" id="IPR015421">
    <property type="entry name" value="PyrdxlP-dep_Trfase_major"/>
</dbReference>
<reference evidence="8 9" key="1">
    <citation type="submission" date="2016-10" db="EMBL/GenBank/DDBJ databases">
        <authorList>
            <person name="de Groot N.N."/>
        </authorList>
    </citation>
    <scope>NUCLEOTIDE SEQUENCE [LARGE SCALE GENOMIC DNA]</scope>
    <source>
        <strain evidence="8 9">DSM 18978</strain>
    </source>
</reference>
<dbReference type="EMBL" id="FMUS01000008">
    <property type="protein sequence ID" value="SCY42687.1"/>
    <property type="molecule type" value="Genomic_DNA"/>
</dbReference>
<dbReference type="EC" id="3.7.1.3" evidence="4 5"/>
<dbReference type="UniPathway" id="UPA00253">
    <property type="reaction ID" value="UER00329"/>
</dbReference>
<evidence type="ECO:0000313" key="9">
    <source>
        <dbReference type="Proteomes" id="UP000198636"/>
    </source>
</evidence>
<dbReference type="InterPro" id="IPR015422">
    <property type="entry name" value="PyrdxlP-dep_Trfase_small"/>
</dbReference>
<feature type="binding site" evidence="4">
    <location>
        <position position="212"/>
    </location>
    <ligand>
        <name>pyridoxal 5'-phosphate</name>
        <dbReference type="ChEBI" id="CHEBI:597326"/>
    </ligand>
</feature>
<feature type="binding site" evidence="4">
    <location>
        <position position="266"/>
    </location>
    <ligand>
        <name>pyridoxal 5'-phosphate</name>
        <dbReference type="ChEBI" id="CHEBI:597326"/>
    </ligand>
</feature>
<feature type="binding site" evidence="4">
    <location>
        <position position="104"/>
    </location>
    <ligand>
        <name>pyridoxal 5'-phosphate</name>
        <dbReference type="ChEBI" id="CHEBI:597326"/>
    </ligand>
</feature>
<keyword evidence="3 4" id="KW-0663">Pyridoxal phosphate</keyword>
<comment type="function">
    <text evidence="4 6">Catalyzes the cleavage of L-kynurenine (L-Kyn) and L-3-hydroxykynurenine (L-3OHKyn) into anthranilic acid (AA) and 3-hydroxyanthranilic acid (3-OHAA), respectively.</text>
</comment>
<dbReference type="GO" id="GO:0019805">
    <property type="term" value="P:quinolinate biosynthetic process"/>
    <property type="evidence" value="ECO:0007669"/>
    <property type="project" value="UniProtKB-UniRule"/>
</dbReference>
<gene>
    <name evidence="4" type="primary">kynU</name>
    <name evidence="8" type="ORF">SAMN03080606_01487</name>
</gene>
<evidence type="ECO:0000256" key="7">
    <source>
        <dbReference type="RuleBase" id="RU004508"/>
    </source>
</evidence>
<evidence type="ECO:0000256" key="2">
    <source>
        <dbReference type="ARBA" id="ARBA00022801"/>
    </source>
</evidence>
<dbReference type="PANTHER" id="PTHR14084">
    <property type="entry name" value="KYNURENINASE"/>
    <property type="match status" value="1"/>
</dbReference>
<comment type="similarity">
    <text evidence="7">Belongs to the DegT/DnrJ/EryC1 family.</text>
</comment>
<dbReference type="GO" id="GO:0030429">
    <property type="term" value="F:kynureninase activity"/>
    <property type="evidence" value="ECO:0007669"/>
    <property type="project" value="UniProtKB-UniRule"/>
</dbReference>
<comment type="similarity">
    <text evidence="4 6">Belongs to the kynureninase family.</text>
</comment>
<evidence type="ECO:0000256" key="5">
    <source>
        <dbReference type="NCBIfam" id="TIGR01814"/>
    </source>
</evidence>
<dbReference type="Proteomes" id="UP000198636">
    <property type="component" value="Unassembled WGS sequence"/>
</dbReference>
<dbReference type="GO" id="GO:0009435">
    <property type="term" value="P:NAD+ biosynthetic process"/>
    <property type="evidence" value="ECO:0007669"/>
    <property type="project" value="UniProtKB-UniRule"/>
</dbReference>
<evidence type="ECO:0000256" key="4">
    <source>
        <dbReference type="HAMAP-Rule" id="MF_01970"/>
    </source>
</evidence>